<sequence>MPSVLPDKGLDSGASRTTMLALAYILCERRPRDPAGEWEAEARFLLPTPTAFAEGLEAAGLADRGHPTDLGVQVSTDILFEDGDITGQTIVHPPEIPALLPHVDDATQLRLQAWHAFAVALEASGQDARLVIWFIR</sequence>
<accession>A0ABV7ZDZ7</accession>
<evidence type="ECO:0000313" key="1">
    <source>
        <dbReference type="EMBL" id="MFC3835279.1"/>
    </source>
</evidence>
<evidence type="ECO:0000313" key="2">
    <source>
        <dbReference type="Proteomes" id="UP001595803"/>
    </source>
</evidence>
<protein>
    <submittedName>
        <fullName evidence="1">Uncharacterized protein</fullName>
    </submittedName>
</protein>
<gene>
    <name evidence="1" type="ORF">ACFOSB_20655</name>
</gene>
<dbReference type="Proteomes" id="UP001595803">
    <property type="component" value="Unassembled WGS sequence"/>
</dbReference>
<organism evidence="1 2">
    <name type="scientific">Deinococcus rufus</name>
    <dbReference type="NCBI Taxonomy" id="2136097"/>
    <lineage>
        <taxon>Bacteria</taxon>
        <taxon>Thermotogati</taxon>
        <taxon>Deinococcota</taxon>
        <taxon>Deinococci</taxon>
        <taxon>Deinococcales</taxon>
        <taxon>Deinococcaceae</taxon>
        <taxon>Deinococcus</taxon>
    </lineage>
</organism>
<proteinExistence type="predicted"/>
<name>A0ABV7ZDZ7_9DEIO</name>
<reference evidence="2" key="1">
    <citation type="journal article" date="2019" name="Int. J. Syst. Evol. Microbiol.">
        <title>The Global Catalogue of Microorganisms (GCM) 10K type strain sequencing project: providing services to taxonomists for standard genome sequencing and annotation.</title>
        <authorList>
            <consortium name="The Broad Institute Genomics Platform"/>
            <consortium name="The Broad Institute Genome Sequencing Center for Infectious Disease"/>
            <person name="Wu L."/>
            <person name="Ma J."/>
        </authorList>
    </citation>
    <scope>NUCLEOTIDE SEQUENCE [LARGE SCALE GENOMIC DNA]</scope>
    <source>
        <strain evidence="2">CCTCC AB 2017081</strain>
    </source>
</reference>
<dbReference type="RefSeq" id="WP_322471871.1">
    <property type="nucleotide sequence ID" value="NZ_JBHRZG010000024.1"/>
</dbReference>
<dbReference type="EMBL" id="JBHRZG010000024">
    <property type="protein sequence ID" value="MFC3835279.1"/>
    <property type="molecule type" value="Genomic_DNA"/>
</dbReference>
<keyword evidence="2" id="KW-1185">Reference proteome</keyword>
<comment type="caution">
    <text evidence="1">The sequence shown here is derived from an EMBL/GenBank/DDBJ whole genome shotgun (WGS) entry which is preliminary data.</text>
</comment>